<gene>
    <name evidence="1" type="ORF">ACFPOB_26495</name>
</gene>
<dbReference type="PANTHER" id="PTHR37936:SF3">
    <property type="entry name" value="TRANSPOSASE INSC FOR INSERTION ELEMENT IS2A-RELATED"/>
    <property type="match status" value="1"/>
</dbReference>
<sequence>MSRLEIVERGGRRRFSDEAKLRIVEESYSGRRLGSATARKYAITRSQLNDWRDAARAGRLGPASSAGFIPAVIVPEVTATTSPPPVDGSRIEIVTSNGRRIVVDGRVDVDALLRIVRGLETLR</sequence>
<proteinExistence type="predicted"/>
<protein>
    <submittedName>
        <fullName evidence="1">Transposase</fullName>
    </submittedName>
</protein>
<accession>A0ABW0IXR3</accession>
<dbReference type="SUPFAM" id="SSF48295">
    <property type="entry name" value="TrpR-like"/>
    <property type="match status" value="1"/>
</dbReference>
<dbReference type="NCBIfam" id="NF047595">
    <property type="entry name" value="IS66_ISRel24_TnpA"/>
    <property type="match status" value="1"/>
</dbReference>
<name>A0ABW0IXR3_9HYPH</name>
<evidence type="ECO:0000313" key="1">
    <source>
        <dbReference type="EMBL" id="MFC5423103.1"/>
    </source>
</evidence>
<organism evidence="1 2">
    <name type="scientific">Bosea eneae</name>
    <dbReference type="NCBI Taxonomy" id="151454"/>
    <lineage>
        <taxon>Bacteria</taxon>
        <taxon>Pseudomonadati</taxon>
        <taxon>Pseudomonadota</taxon>
        <taxon>Alphaproteobacteria</taxon>
        <taxon>Hyphomicrobiales</taxon>
        <taxon>Boseaceae</taxon>
        <taxon>Bosea</taxon>
    </lineage>
</organism>
<dbReference type="EMBL" id="JBHSLW010000061">
    <property type="protein sequence ID" value="MFC5423103.1"/>
    <property type="molecule type" value="Genomic_DNA"/>
</dbReference>
<reference evidence="2" key="1">
    <citation type="journal article" date="2019" name="Int. J. Syst. Evol. Microbiol.">
        <title>The Global Catalogue of Microorganisms (GCM) 10K type strain sequencing project: providing services to taxonomists for standard genome sequencing and annotation.</title>
        <authorList>
            <consortium name="The Broad Institute Genomics Platform"/>
            <consortium name="The Broad Institute Genome Sequencing Center for Infectious Disease"/>
            <person name="Wu L."/>
            <person name="Ma J."/>
        </authorList>
    </citation>
    <scope>NUCLEOTIDE SEQUENCE [LARGE SCALE GENOMIC DNA]</scope>
    <source>
        <strain evidence="2">NCAIM B.01391</strain>
    </source>
</reference>
<dbReference type="InterPro" id="IPR010921">
    <property type="entry name" value="Trp_repressor/repl_initiator"/>
</dbReference>
<dbReference type="PANTHER" id="PTHR37936">
    <property type="entry name" value="TRANSPOSASE INSC FOR INSERTION ELEMENT IS2A-RELATED"/>
    <property type="match status" value="1"/>
</dbReference>
<dbReference type="Pfam" id="PF01527">
    <property type="entry name" value="HTH_Tnp_1"/>
    <property type="match status" value="1"/>
</dbReference>
<dbReference type="RefSeq" id="WP_377801293.1">
    <property type="nucleotide sequence ID" value="NZ_JBHSLW010000061.1"/>
</dbReference>
<dbReference type="Gene3D" id="1.10.10.60">
    <property type="entry name" value="Homeodomain-like"/>
    <property type="match status" value="1"/>
</dbReference>
<comment type="caution">
    <text evidence="1">The sequence shown here is derived from an EMBL/GenBank/DDBJ whole genome shotgun (WGS) entry which is preliminary data.</text>
</comment>
<dbReference type="InterPro" id="IPR002514">
    <property type="entry name" value="Transposase_8"/>
</dbReference>
<keyword evidence="2" id="KW-1185">Reference proteome</keyword>
<evidence type="ECO:0000313" key="2">
    <source>
        <dbReference type="Proteomes" id="UP001596053"/>
    </source>
</evidence>
<dbReference type="Proteomes" id="UP001596053">
    <property type="component" value="Unassembled WGS sequence"/>
</dbReference>